<sequence length="80" mass="9282">MWYYCVACTEIRPGYAEPFNCARCFSCFLEEYEGIIPPKSNRMAGCGRLIPDGLTVAELDKVWYDLREKENQGRNIHSVR</sequence>
<dbReference type="InParanoid" id="E4WUR0"/>
<proteinExistence type="predicted"/>
<dbReference type="AlphaFoldDB" id="E4WUR0"/>
<organism evidence="1">
    <name type="scientific">Oikopleura dioica</name>
    <name type="common">Tunicate</name>
    <dbReference type="NCBI Taxonomy" id="34765"/>
    <lineage>
        <taxon>Eukaryota</taxon>
        <taxon>Metazoa</taxon>
        <taxon>Chordata</taxon>
        <taxon>Tunicata</taxon>
        <taxon>Appendicularia</taxon>
        <taxon>Copelata</taxon>
        <taxon>Oikopleuridae</taxon>
        <taxon>Oikopleura</taxon>
    </lineage>
</organism>
<name>E4WUR0_OIKDI</name>
<evidence type="ECO:0000313" key="2">
    <source>
        <dbReference type="Proteomes" id="UP000001307"/>
    </source>
</evidence>
<evidence type="ECO:0000313" key="1">
    <source>
        <dbReference type="EMBL" id="CBY21591.1"/>
    </source>
</evidence>
<gene>
    <name evidence="1" type="ORF">GSOID_T00009363001</name>
</gene>
<dbReference type="Proteomes" id="UP000001307">
    <property type="component" value="Unassembled WGS sequence"/>
</dbReference>
<keyword evidence="2" id="KW-1185">Reference proteome</keyword>
<dbReference type="EMBL" id="FN653017">
    <property type="protein sequence ID" value="CBY21591.1"/>
    <property type="molecule type" value="Genomic_DNA"/>
</dbReference>
<accession>E4WUR0</accession>
<protein>
    <submittedName>
        <fullName evidence="1">Uncharacterized protein</fullName>
    </submittedName>
</protein>
<reference evidence="1" key="1">
    <citation type="journal article" date="2010" name="Science">
        <title>Plasticity of animal genome architecture unmasked by rapid evolution of a pelagic tunicate.</title>
        <authorList>
            <person name="Denoeud F."/>
            <person name="Henriet S."/>
            <person name="Mungpakdee S."/>
            <person name="Aury J.M."/>
            <person name="Da Silva C."/>
            <person name="Brinkmann H."/>
            <person name="Mikhaleva J."/>
            <person name="Olsen L.C."/>
            <person name="Jubin C."/>
            <person name="Canestro C."/>
            <person name="Bouquet J.M."/>
            <person name="Danks G."/>
            <person name="Poulain J."/>
            <person name="Campsteijn C."/>
            <person name="Adamski M."/>
            <person name="Cross I."/>
            <person name="Yadetie F."/>
            <person name="Muffato M."/>
            <person name="Louis A."/>
            <person name="Butcher S."/>
            <person name="Tsagkogeorga G."/>
            <person name="Konrad A."/>
            <person name="Singh S."/>
            <person name="Jensen M.F."/>
            <person name="Cong E.H."/>
            <person name="Eikeseth-Otteraa H."/>
            <person name="Noel B."/>
            <person name="Anthouard V."/>
            <person name="Porcel B.M."/>
            <person name="Kachouri-Lafond R."/>
            <person name="Nishino A."/>
            <person name="Ugolini M."/>
            <person name="Chourrout P."/>
            <person name="Nishida H."/>
            <person name="Aasland R."/>
            <person name="Huzurbazar S."/>
            <person name="Westhof E."/>
            <person name="Delsuc F."/>
            <person name="Lehrach H."/>
            <person name="Reinhardt R."/>
            <person name="Weissenbach J."/>
            <person name="Roy S.W."/>
            <person name="Artiguenave F."/>
            <person name="Postlethwait J.H."/>
            <person name="Manak J.R."/>
            <person name="Thompson E.M."/>
            <person name="Jaillon O."/>
            <person name="Du Pasquier L."/>
            <person name="Boudinot P."/>
            <person name="Liberles D.A."/>
            <person name="Volff J.N."/>
            <person name="Philippe H."/>
            <person name="Lenhard B."/>
            <person name="Roest Crollius H."/>
            <person name="Wincker P."/>
            <person name="Chourrout D."/>
        </authorList>
    </citation>
    <scope>NUCLEOTIDE SEQUENCE [LARGE SCALE GENOMIC DNA]</scope>
</reference>